<reference evidence="12 13" key="1">
    <citation type="submission" date="2017-03" db="EMBL/GenBank/DDBJ databases">
        <authorList>
            <person name="Afonso C.L."/>
            <person name="Miller P.J."/>
            <person name="Scott M.A."/>
            <person name="Spackman E."/>
            <person name="Goraichik I."/>
            <person name="Dimitrov K.M."/>
            <person name="Suarez D.L."/>
            <person name="Swayne D.E."/>
        </authorList>
    </citation>
    <scope>NUCLEOTIDE SEQUENCE [LARGE SCALE GENOMIC DNA]</scope>
    <source>
        <strain evidence="12">PRJEB14757</strain>
    </source>
</reference>
<evidence type="ECO:0008006" key="14">
    <source>
        <dbReference type="Google" id="ProtNLM"/>
    </source>
</evidence>
<evidence type="ECO:0000256" key="9">
    <source>
        <dbReference type="SAM" id="Phobius"/>
    </source>
</evidence>
<dbReference type="RefSeq" id="WP_080803698.1">
    <property type="nucleotide sequence ID" value="NZ_LT828544.1"/>
</dbReference>
<dbReference type="Proteomes" id="UP000191931">
    <property type="component" value="Unassembled WGS sequence"/>
</dbReference>
<evidence type="ECO:0000256" key="1">
    <source>
        <dbReference type="ARBA" id="ARBA00004141"/>
    </source>
</evidence>
<dbReference type="OrthoDB" id="9798188at2"/>
<sequence>MSLNVILLFICLLLSGFFSSAETALFSISKVKALHLSKEGGKAYSLIYQMKADSHKLLSTILIGNNLVNIGASALATALAIDFFSSNAVGIATGGMTLLILVFGEIIPKSFATQNKILVARVVIFPLWWLSRLFAPLIFMLNFIPGLLGKIDHSPSVTEDELMTMVEVVEEEGEIKEEEREFISNIFEFDDTSASEIMTPRADMYVVDVNEPLNIKTILKSGYTRIPVIDNNIDNIVGILNVKDLFAWYHENCLDGATPVPVDISEIIREPFFIPASKKLDSLLHAFKQMKNHIGIVVDEHGGVSGIVTMEDVLEEIVGEIIDETDHFDPHIVKLNGGKWIVLGKTDIDELNKKLELSIPESNDYDTFSGFILDKIGRIPKVGETIKIGKYAVTVKERDGNRIRTFVFKPF</sequence>
<evidence type="ECO:0000256" key="6">
    <source>
        <dbReference type="ARBA" id="ARBA00023136"/>
    </source>
</evidence>
<dbReference type="InterPro" id="IPR046342">
    <property type="entry name" value="CBS_dom_sf"/>
</dbReference>
<feature type="transmembrane region" description="Helical" evidence="9">
    <location>
        <begin position="57"/>
        <end position="81"/>
    </location>
</feature>
<evidence type="ECO:0000313" key="12">
    <source>
        <dbReference type="EMBL" id="SLM27472.1"/>
    </source>
</evidence>
<dbReference type="CDD" id="cd04590">
    <property type="entry name" value="CBS_pair_CorC_HlyC_assoc"/>
    <property type="match status" value="1"/>
</dbReference>
<dbReference type="Pfam" id="PF00571">
    <property type="entry name" value="CBS"/>
    <property type="match status" value="2"/>
</dbReference>
<evidence type="ECO:0000256" key="5">
    <source>
        <dbReference type="ARBA" id="ARBA00023122"/>
    </source>
</evidence>
<dbReference type="PANTHER" id="PTHR22777">
    <property type="entry name" value="HEMOLYSIN-RELATED"/>
    <property type="match status" value="1"/>
</dbReference>
<evidence type="ECO:0000259" key="11">
    <source>
        <dbReference type="PROSITE" id="PS51846"/>
    </source>
</evidence>
<dbReference type="SUPFAM" id="SSF56176">
    <property type="entry name" value="FAD-binding/transporter-associated domain-like"/>
    <property type="match status" value="1"/>
</dbReference>
<dbReference type="PROSITE" id="PS51846">
    <property type="entry name" value="CNNM"/>
    <property type="match status" value="1"/>
</dbReference>
<dbReference type="STRING" id="1246637.MTBBW1_1010020"/>
<name>A0A1W1H4V7_9BACT</name>
<feature type="domain" description="CNNM transmembrane" evidence="11">
    <location>
        <begin position="1"/>
        <end position="179"/>
    </location>
</feature>
<dbReference type="Gene3D" id="3.10.580.10">
    <property type="entry name" value="CBS-domain"/>
    <property type="match status" value="1"/>
</dbReference>
<evidence type="ECO:0000256" key="3">
    <source>
        <dbReference type="ARBA" id="ARBA00022737"/>
    </source>
</evidence>
<feature type="transmembrane region" description="Helical" evidence="9">
    <location>
        <begin position="127"/>
        <end position="148"/>
    </location>
</feature>
<evidence type="ECO:0000256" key="4">
    <source>
        <dbReference type="ARBA" id="ARBA00022989"/>
    </source>
</evidence>
<dbReference type="FunFam" id="3.10.580.10:FF:000002">
    <property type="entry name" value="Magnesium/cobalt efflux protein CorC"/>
    <property type="match status" value="1"/>
</dbReference>
<evidence type="ECO:0000256" key="7">
    <source>
        <dbReference type="PROSITE-ProRule" id="PRU00703"/>
    </source>
</evidence>
<dbReference type="Pfam" id="PF03471">
    <property type="entry name" value="CorC_HlyC"/>
    <property type="match status" value="1"/>
</dbReference>
<dbReference type="InterPro" id="IPR036318">
    <property type="entry name" value="FAD-bd_PCMH-like_sf"/>
</dbReference>
<keyword evidence="4 8" id="KW-1133">Transmembrane helix</keyword>
<dbReference type="InterPro" id="IPR016169">
    <property type="entry name" value="FAD-bd_PCMH_sub2"/>
</dbReference>
<feature type="transmembrane region" description="Helical" evidence="9">
    <location>
        <begin position="88"/>
        <end position="107"/>
    </location>
</feature>
<dbReference type="PANTHER" id="PTHR22777:SF17">
    <property type="entry name" value="UPF0053 PROTEIN SLL0260"/>
    <property type="match status" value="1"/>
</dbReference>
<dbReference type="InterPro" id="IPR044751">
    <property type="entry name" value="Ion_transp-like_CBS"/>
</dbReference>
<evidence type="ECO:0000256" key="2">
    <source>
        <dbReference type="ARBA" id="ARBA00022692"/>
    </source>
</evidence>
<feature type="domain" description="CBS" evidence="10">
    <location>
        <begin position="267"/>
        <end position="324"/>
    </location>
</feature>
<comment type="subcellular location">
    <subcellularLocation>
        <location evidence="1">Membrane</location>
        <topology evidence="1">Multi-pass membrane protein</topology>
    </subcellularLocation>
</comment>
<dbReference type="SUPFAM" id="SSF54631">
    <property type="entry name" value="CBS-domain pair"/>
    <property type="match status" value="1"/>
</dbReference>
<keyword evidence="5 7" id="KW-0129">CBS domain</keyword>
<dbReference type="PROSITE" id="PS51371">
    <property type="entry name" value="CBS"/>
    <property type="match status" value="1"/>
</dbReference>
<evidence type="ECO:0000313" key="13">
    <source>
        <dbReference type="Proteomes" id="UP000191931"/>
    </source>
</evidence>
<keyword evidence="2 8" id="KW-0812">Transmembrane</keyword>
<dbReference type="Pfam" id="PF01595">
    <property type="entry name" value="CNNM"/>
    <property type="match status" value="1"/>
</dbReference>
<dbReference type="SMART" id="SM01091">
    <property type="entry name" value="CorC_HlyC"/>
    <property type="match status" value="1"/>
</dbReference>
<dbReference type="AlphaFoldDB" id="A0A1W1H4V7"/>
<evidence type="ECO:0000256" key="8">
    <source>
        <dbReference type="PROSITE-ProRule" id="PRU01193"/>
    </source>
</evidence>
<proteinExistence type="predicted"/>
<dbReference type="GO" id="GO:0050660">
    <property type="term" value="F:flavin adenine dinucleotide binding"/>
    <property type="evidence" value="ECO:0007669"/>
    <property type="project" value="InterPro"/>
</dbReference>
<dbReference type="EMBL" id="FWEV01000004">
    <property type="protein sequence ID" value="SLM27472.1"/>
    <property type="molecule type" value="Genomic_DNA"/>
</dbReference>
<evidence type="ECO:0000259" key="10">
    <source>
        <dbReference type="PROSITE" id="PS51371"/>
    </source>
</evidence>
<keyword evidence="6 8" id="KW-0472">Membrane</keyword>
<dbReference type="InterPro" id="IPR002550">
    <property type="entry name" value="CNNM"/>
</dbReference>
<dbReference type="InterPro" id="IPR005170">
    <property type="entry name" value="Transptr-assoc_dom"/>
</dbReference>
<dbReference type="InterPro" id="IPR000644">
    <property type="entry name" value="CBS_dom"/>
</dbReference>
<keyword evidence="3" id="KW-0677">Repeat</keyword>
<protein>
    <recommendedName>
        <fullName evidence="14">HlyC/CorC family transporter</fullName>
    </recommendedName>
</protein>
<gene>
    <name evidence="12" type="ORF">MTBBW1_1010020</name>
</gene>
<dbReference type="GO" id="GO:0005886">
    <property type="term" value="C:plasma membrane"/>
    <property type="evidence" value="ECO:0007669"/>
    <property type="project" value="TreeGrafter"/>
</dbReference>
<keyword evidence="13" id="KW-1185">Reference proteome</keyword>
<accession>A0A1W1H4V7</accession>
<organism evidence="12 13">
    <name type="scientific">Desulfamplus magnetovallimortis</name>
    <dbReference type="NCBI Taxonomy" id="1246637"/>
    <lineage>
        <taxon>Bacteria</taxon>
        <taxon>Pseudomonadati</taxon>
        <taxon>Thermodesulfobacteriota</taxon>
        <taxon>Desulfobacteria</taxon>
        <taxon>Desulfobacterales</taxon>
        <taxon>Desulfobacteraceae</taxon>
        <taxon>Desulfamplus</taxon>
    </lineage>
</organism>
<dbReference type="Gene3D" id="3.30.465.10">
    <property type="match status" value="1"/>
</dbReference>